<feature type="region of interest" description="Disordered" evidence="1">
    <location>
        <begin position="380"/>
        <end position="415"/>
    </location>
</feature>
<feature type="region of interest" description="Disordered" evidence="1">
    <location>
        <begin position="263"/>
        <end position="290"/>
    </location>
</feature>
<dbReference type="AlphaFoldDB" id="A0A8T1W992"/>
<evidence type="ECO:0000313" key="2">
    <source>
        <dbReference type="EMBL" id="KAG7389308.1"/>
    </source>
</evidence>
<name>A0A8T1W992_9STRA</name>
<feature type="compositionally biased region" description="Low complexity" evidence="1">
    <location>
        <begin position="58"/>
        <end position="81"/>
    </location>
</feature>
<protein>
    <submittedName>
        <fullName evidence="2">Uncharacterized protein</fullName>
    </submittedName>
</protein>
<feature type="compositionally biased region" description="Low complexity" evidence="1">
    <location>
        <begin position="347"/>
        <end position="358"/>
    </location>
</feature>
<dbReference type="EMBL" id="JAGDFM010000046">
    <property type="protein sequence ID" value="KAG7389308.1"/>
    <property type="molecule type" value="Genomic_DNA"/>
</dbReference>
<comment type="caution">
    <text evidence="2">The sequence shown here is derived from an EMBL/GenBank/DDBJ whole genome shotgun (WGS) entry which is preliminary data.</text>
</comment>
<evidence type="ECO:0000256" key="1">
    <source>
        <dbReference type="SAM" id="MobiDB-lite"/>
    </source>
</evidence>
<evidence type="ECO:0000313" key="3">
    <source>
        <dbReference type="Proteomes" id="UP000694044"/>
    </source>
</evidence>
<organism evidence="2 3">
    <name type="scientific">Phytophthora pseudosyringae</name>
    <dbReference type="NCBI Taxonomy" id="221518"/>
    <lineage>
        <taxon>Eukaryota</taxon>
        <taxon>Sar</taxon>
        <taxon>Stramenopiles</taxon>
        <taxon>Oomycota</taxon>
        <taxon>Peronosporomycetes</taxon>
        <taxon>Peronosporales</taxon>
        <taxon>Peronosporaceae</taxon>
        <taxon>Phytophthora</taxon>
    </lineage>
</organism>
<sequence>MTDGHQAARAPSLAAVPPARMSSTGAIREARSSMAPPGSGSTSSCNSLPMPAHRRSSTRSLLLAASTPAPPSRSGGRASPPVKVEMSVTEQIARQTRKSTVLDPKNALLTMAIPDYDDYKILQPYSCRSLSNRSKFVGGRDFITRHNPQEVNDFKMQYSRDVGNLNRHRSILAPPASNLSATGLFSSSSGSVGFLLASPPKNGSSSSSNNNNDRWLKDGGSLWRKTFTSAMKVCWVLTDYGIQTLIGPEYRLTARAPVLPALPSPRAQKPPLLPLSCRSPPTSVRPETPSSLAAFSARESARRGIGVDLADEKTLAALSRLAVSTPKARSPPSSPFQRLANLKGAKSESSASTPSSYESRPDGVDLLSLAPYANVSWERDDEYERNQTASPREPIAQQKAVGSATPTSSAQRLPAVSSMTQHFAMEVSPPSLALGTLQTGQVYLFPVRVRNVGSRQERFRVNRVVATCAGFDASIADANYQRESARLSPGLAAIVTVALSFHHPGRATGSLHVEAEGLGCCDIEIKCTVR</sequence>
<gene>
    <name evidence="2" type="ORF">PHYPSEUDO_010643</name>
</gene>
<dbReference type="OrthoDB" id="74570at2759"/>
<feature type="compositionally biased region" description="Polar residues" evidence="1">
    <location>
        <begin position="404"/>
        <end position="415"/>
    </location>
</feature>
<feature type="region of interest" description="Disordered" evidence="1">
    <location>
        <begin position="323"/>
        <end position="363"/>
    </location>
</feature>
<feature type="region of interest" description="Disordered" evidence="1">
    <location>
        <begin position="1"/>
        <end position="84"/>
    </location>
</feature>
<reference evidence="2" key="1">
    <citation type="submission" date="2021-02" db="EMBL/GenBank/DDBJ databases">
        <authorList>
            <person name="Palmer J.M."/>
        </authorList>
    </citation>
    <scope>NUCLEOTIDE SEQUENCE</scope>
    <source>
        <strain evidence="2">SCRP734</strain>
    </source>
</reference>
<proteinExistence type="predicted"/>
<dbReference type="Proteomes" id="UP000694044">
    <property type="component" value="Unassembled WGS sequence"/>
</dbReference>
<accession>A0A8T1W992</accession>
<keyword evidence="3" id="KW-1185">Reference proteome</keyword>